<dbReference type="SUPFAM" id="SSF53850">
    <property type="entry name" value="Periplasmic binding protein-like II"/>
    <property type="match status" value="1"/>
</dbReference>
<keyword evidence="2" id="KW-1133">Transmembrane helix</keyword>
<keyword evidence="2" id="KW-0472">Membrane</keyword>
<feature type="region of interest" description="Disordered" evidence="1">
    <location>
        <begin position="871"/>
        <end position="894"/>
    </location>
</feature>
<dbReference type="GO" id="GO:0022857">
    <property type="term" value="F:transmembrane transporter activity"/>
    <property type="evidence" value="ECO:0007669"/>
    <property type="project" value="InterPro"/>
</dbReference>
<dbReference type="EMBL" id="GG745337">
    <property type="protein sequence ID" value="KNE61263.1"/>
    <property type="molecule type" value="Genomic_DNA"/>
</dbReference>
<dbReference type="InterPro" id="IPR007210">
    <property type="entry name" value="ABC_Gly_betaine_transp_sub-bd"/>
</dbReference>
<evidence type="ECO:0000259" key="3">
    <source>
        <dbReference type="Pfam" id="PF04069"/>
    </source>
</evidence>
<proteinExistence type="predicted"/>
<reference evidence="5" key="2">
    <citation type="submission" date="2009-11" db="EMBL/GenBank/DDBJ databases">
        <title>The Genome Sequence of Allomyces macrogynus strain ATCC 38327.</title>
        <authorList>
            <consortium name="The Broad Institute Genome Sequencing Platform"/>
            <person name="Russ C."/>
            <person name="Cuomo C."/>
            <person name="Shea T."/>
            <person name="Young S.K."/>
            <person name="Zeng Q."/>
            <person name="Koehrsen M."/>
            <person name="Haas B."/>
            <person name="Borodovsky M."/>
            <person name="Guigo R."/>
            <person name="Alvarado L."/>
            <person name="Berlin A."/>
            <person name="Borenstein D."/>
            <person name="Chen Z."/>
            <person name="Engels R."/>
            <person name="Freedman E."/>
            <person name="Gellesch M."/>
            <person name="Goldberg J."/>
            <person name="Griggs A."/>
            <person name="Gujja S."/>
            <person name="Heiman D."/>
            <person name="Hepburn T."/>
            <person name="Howarth C."/>
            <person name="Jen D."/>
            <person name="Larson L."/>
            <person name="Lewis B."/>
            <person name="Mehta T."/>
            <person name="Park D."/>
            <person name="Pearson M."/>
            <person name="Roberts A."/>
            <person name="Saif S."/>
            <person name="Shenoy N."/>
            <person name="Sisk P."/>
            <person name="Stolte C."/>
            <person name="Sykes S."/>
            <person name="Walk T."/>
            <person name="White J."/>
            <person name="Yandava C."/>
            <person name="Burger G."/>
            <person name="Gray M.W."/>
            <person name="Holland P.W.H."/>
            <person name="King N."/>
            <person name="Lang F.B.F."/>
            <person name="Roger A.J."/>
            <person name="Ruiz-Trillo I."/>
            <person name="Lander E."/>
            <person name="Nusbaum C."/>
        </authorList>
    </citation>
    <scope>NUCLEOTIDE SEQUENCE [LARGE SCALE GENOMIC DNA]</scope>
    <source>
        <strain evidence="5">ATCC 38327</strain>
    </source>
</reference>
<dbReference type="Gene3D" id="3.40.190.100">
    <property type="entry name" value="Glycine betaine-binding periplasmic protein, domain 2"/>
    <property type="match status" value="1"/>
</dbReference>
<feature type="transmembrane region" description="Helical" evidence="2">
    <location>
        <begin position="533"/>
        <end position="555"/>
    </location>
</feature>
<reference evidence="4 5" key="1">
    <citation type="submission" date="2009-11" db="EMBL/GenBank/DDBJ databases">
        <title>Annotation of Allomyces macrogynus ATCC 38327.</title>
        <authorList>
            <consortium name="The Broad Institute Genome Sequencing Platform"/>
            <person name="Russ C."/>
            <person name="Cuomo C."/>
            <person name="Burger G."/>
            <person name="Gray M.W."/>
            <person name="Holland P.W.H."/>
            <person name="King N."/>
            <person name="Lang F.B.F."/>
            <person name="Roger A.J."/>
            <person name="Ruiz-Trillo I."/>
            <person name="Young S.K."/>
            <person name="Zeng Q."/>
            <person name="Gargeya S."/>
            <person name="Fitzgerald M."/>
            <person name="Haas B."/>
            <person name="Abouelleil A."/>
            <person name="Alvarado L."/>
            <person name="Arachchi H.M."/>
            <person name="Berlin A."/>
            <person name="Chapman S.B."/>
            <person name="Gearin G."/>
            <person name="Goldberg J."/>
            <person name="Griggs A."/>
            <person name="Gujja S."/>
            <person name="Hansen M."/>
            <person name="Heiman D."/>
            <person name="Howarth C."/>
            <person name="Larimer J."/>
            <person name="Lui A."/>
            <person name="MacDonald P.J.P."/>
            <person name="McCowen C."/>
            <person name="Montmayeur A."/>
            <person name="Murphy C."/>
            <person name="Neiman D."/>
            <person name="Pearson M."/>
            <person name="Priest M."/>
            <person name="Roberts A."/>
            <person name="Saif S."/>
            <person name="Shea T."/>
            <person name="Sisk P."/>
            <person name="Stolte C."/>
            <person name="Sykes S."/>
            <person name="Wortman J."/>
            <person name="Nusbaum C."/>
            <person name="Birren B."/>
        </authorList>
    </citation>
    <scope>NUCLEOTIDE SEQUENCE [LARGE SCALE GENOMIC DNA]</scope>
    <source>
        <strain evidence="4 5">ATCC 38327</strain>
    </source>
</reference>
<keyword evidence="2" id="KW-0812">Transmembrane</keyword>
<feature type="transmembrane region" description="Helical" evidence="2">
    <location>
        <begin position="690"/>
        <end position="711"/>
    </location>
</feature>
<dbReference type="Proteomes" id="UP000054350">
    <property type="component" value="Unassembled WGS sequence"/>
</dbReference>
<feature type="transmembrane region" description="Helical" evidence="2">
    <location>
        <begin position="840"/>
        <end position="861"/>
    </location>
</feature>
<feature type="transmembrane region" description="Helical" evidence="2">
    <location>
        <begin position="771"/>
        <end position="791"/>
    </location>
</feature>
<evidence type="ECO:0000256" key="1">
    <source>
        <dbReference type="SAM" id="MobiDB-lite"/>
    </source>
</evidence>
<dbReference type="PANTHER" id="PTHR11319:SF35">
    <property type="entry name" value="OUTER MEMBRANE PROTEIN PMPC-RELATED"/>
    <property type="match status" value="1"/>
</dbReference>
<accession>A0A0L0SFF9</accession>
<dbReference type="eggNOG" id="ENOG502RUC6">
    <property type="taxonomic scope" value="Eukaryota"/>
</dbReference>
<keyword evidence="5" id="KW-1185">Reference proteome</keyword>
<feature type="domain" description="ABC-type glycine betaine transport system substrate-binding" evidence="3">
    <location>
        <begin position="220"/>
        <end position="362"/>
    </location>
</feature>
<sequence length="1068" mass="116674">MLVRFAGSLYTTNLAEVNTAVNITLVQHDWDSSALATEVARILLTERVGVVATPIMYHVLTESLLSQTGIDYGLLSVRQMIADGHVTADVENWDDTMQSAPVTGVTEGMLGYLGQAGWFIPTSLANANRELLSYVSYKYSSTARIFDPALNYTISQIAGGALSGSSDADYLVAAQNVSACGNSSSSFDASACLQTLLHDVGNENGIFFAASTDVDWFSADQPIIDSLGLKLTVQFVLSPSEAGLISSIQDAQQNDRPWIGYMFTPSAVFSNYSGVSLSRVLLPQWTPECDLIYDGSNQTLYPCDYAPGFVKKFVTNKLQAQAPHAYRLITQLTFDDADMSDMLGRRYFRNLSIHDAACNWIRSNPVKVASIVPRWHRTRPTCAAGEEPRYGNQEWVCTACSDDTFNLVANGTCRACPQGAICPGGATIFADKHYWYWPASDPMNPLFYSCAENKCCVSGACPVDDTCPPDRTGNLCASCRDPNHYLWNGQCADCSTNSTPAAVLLPLAVAFVVMFLFLLLSTKQGESVFISDMILFFQLVTLLVSKVDLANIFILKATTFNLDSLFDGVVPHGLCILPLGNMDRTALKAVIPFLFWIILGIYHGIAVAYRSLKTKYPSLLAIAALLPTTLRNVNSLTNFFLTRYFLLFTVTYMPIIEGALQLLNCRNLGGQRYLATSPDLLCYQGRHLPVTIYAILVIVVWVGVLPMGLLVKLRRLMRAGTLGDDAVVERWGVLYIPYRKQFAWYPVLDMIKRALITIASVVIPQSTETEFVINLAVLLVLLWLFNIEHVYSLPLYTVLDNRFRTFTYGSMMMLTATSMIKSPIDVGDYTNVLNNLRLGLLFLFLFLPCLLIPWFVLWNILRFHQKQQRKQRGRGSSNHSSKLSPTTAGASTGGSGLGSFASSALALVPRLVKEHHVTRLHRLYRIFGSERDLETFSEEVLAEKQSRAKSRKLSVPWANGVLRNTIGRMRAVSAEPALSDHAMITLAVPPRGRVGSGASDASAAPLHGGGSGSVGAAPLRERGESHGSDASTGPKEGSSSSASPVVSPVVSPVASPVRAVAEPRPGGD</sequence>
<name>A0A0L0SFF9_ALLM3</name>
<feature type="compositionally biased region" description="Polar residues" evidence="1">
    <location>
        <begin position="876"/>
        <end position="885"/>
    </location>
</feature>
<protein>
    <recommendedName>
        <fullName evidence="3">ABC-type glycine betaine transport system substrate-binding domain-containing protein</fullName>
    </recommendedName>
</protein>
<dbReference type="AlphaFoldDB" id="A0A0L0SFF9"/>
<feature type="transmembrane region" description="Helical" evidence="2">
    <location>
        <begin position="644"/>
        <end position="663"/>
    </location>
</feature>
<feature type="transmembrane region" description="Helical" evidence="2">
    <location>
        <begin position="589"/>
        <end position="609"/>
    </location>
</feature>
<dbReference type="Pfam" id="PF04069">
    <property type="entry name" value="OpuAC"/>
    <property type="match status" value="1"/>
</dbReference>
<dbReference type="GO" id="GO:0043190">
    <property type="term" value="C:ATP-binding cassette (ABC) transporter complex"/>
    <property type="evidence" value="ECO:0007669"/>
    <property type="project" value="InterPro"/>
</dbReference>
<feature type="compositionally biased region" description="Low complexity" evidence="1">
    <location>
        <begin position="1038"/>
        <end position="1060"/>
    </location>
</feature>
<dbReference type="Gene3D" id="3.40.190.10">
    <property type="entry name" value="Periplasmic binding protein-like II"/>
    <property type="match status" value="1"/>
</dbReference>
<evidence type="ECO:0000313" key="4">
    <source>
        <dbReference type="EMBL" id="KNE61263.1"/>
    </source>
</evidence>
<evidence type="ECO:0000313" key="5">
    <source>
        <dbReference type="Proteomes" id="UP000054350"/>
    </source>
</evidence>
<gene>
    <name evidence="4" type="ORF">AMAG_07006</name>
</gene>
<dbReference type="OrthoDB" id="2145805at2759"/>
<feature type="region of interest" description="Disordered" evidence="1">
    <location>
        <begin position="993"/>
        <end position="1068"/>
    </location>
</feature>
<dbReference type="VEuPathDB" id="FungiDB:AMAG_07006"/>
<evidence type="ECO:0000256" key="2">
    <source>
        <dbReference type="SAM" id="Phobius"/>
    </source>
</evidence>
<dbReference type="PANTHER" id="PTHR11319">
    <property type="entry name" value="G PROTEIN-COUPLED RECEPTOR-RELATED"/>
    <property type="match status" value="1"/>
</dbReference>
<organism evidence="4 5">
    <name type="scientific">Allomyces macrogynus (strain ATCC 38327)</name>
    <name type="common">Allomyces javanicus var. macrogynus</name>
    <dbReference type="NCBI Taxonomy" id="578462"/>
    <lineage>
        <taxon>Eukaryota</taxon>
        <taxon>Fungi</taxon>
        <taxon>Fungi incertae sedis</taxon>
        <taxon>Blastocladiomycota</taxon>
        <taxon>Blastocladiomycetes</taxon>
        <taxon>Blastocladiales</taxon>
        <taxon>Blastocladiaceae</taxon>
        <taxon>Allomyces</taxon>
    </lineage>
</organism>
<feature type="transmembrane region" description="Helical" evidence="2">
    <location>
        <begin position="501"/>
        <end position="521"/>
    </location>
</feature>